<dbReference type="InterPro" id="IPR001373">
    <property type="entry name" value="Cullin_N"/>
</dbReference>
<evidence type="ECO:0000256" key="2">
    <source>
        <dbReference type="ARBA" id="ARBA00006019"/>
    </source>
</evidence>
<dbReference type="Pfam" id="PF00888">
    <property type="entry name" value="Cullin"/>
    <property type="match status" value="1"/>
</dbReference>
<dbReference type="SUPFAM" id="SSF74788">
    <property type="entry name" value="Cullin repeat-like"/>
    <property type="match status" value="1"/>
</dbReference>
<dbReference type="FunFam" id="3.30.230.130:FF:000001">
    <property type="entry name" value="Cullin 4A"/>
    <property type="match status" value="1"/>
</dbReference>
<dbReference type="InterPro" id="IPR016158">
    <property type="entry name" value="Cullin_homology"/>
</dbReference>
<sequence>MTAGIKTLIVKNFKGVSNISDEYLERQCKILESAITAILKDSEINITLEKLYGIVENVHQAKKNVLYDNLNNLFEHFLLEKLEYLLENDYVLLKLDTIWRSFCRHVQTIKNIFLSLDKSSKNKYNTINVMSMILFKTLVVLNPRVKKKLTEEMFYNIELERKGKTINLEVIQSIIGMFTELQVYDDMFQTEFLKSTETFYIEEGNMLIQSYIISDYLKHVNERILEEQDRAKHYLSKYTGIATLELVYKYLIKEHIVEILDKGFNNIIDNNNLNELFLMYNLLKKVACGVKYLSQYFLNYILKEGTVIVYNPENDKTMIESLLVFKEKLDHIVEVCFKSNDDFFEVIRNAFVKFVNIRKNKPAQLLAKFLDKKMRSKDLTEADLKVLFDKIMVIFRFIQGKDIFEAFYKRDLAKRLLLSKSTSQDAEDSMIAKLKNECGDNFTSKIEGMFNDISISQSINEAFKQHLKSTRLETSVDLCINILTNSFWPNYPNYEVNLPDELVNYQLAFQKFYAYNHSGRKLIWQPNLGHCIVKGNFEAGNKELQVSLFQTLVLLLFDKTAKLSYLEIRELTNLEDTELKKTILSLACGKARVLLKSPKGIDLKDEDLFIVNKEFTDKLFRVKINQVQLKETAEEEKAIESSVMVDRQFQIDAAIVRIMKKKMSVNHNALLAELFNTLDIPVKPHDLKKRIELLIEREYMERDKDNPANYTYIA</sequence>
<dbReference type="InterPro" id="IPR036388">
    <property type="entry name" value="WH-like_DNA-bd_sf"/>
</dbReference>
<dbReference type="OrthoDB" id="27073at2759"/>
<evidence type="ECO:0000259" key="9">
    <source>
        <dbReference type="PROSITE" id="PS50069"/>
    </source>
</evidence>
<evidence type="ECO:0000256" key="8">
    <source>
        <dbReference type="RuleBase" id="RU003829"/>
    </source>
</evidence>
<feature type="domain" description="Cullin family profile" evidence="9">
    <location>
        <begin position="361"/>
        <end position="587"/>
    </location>
</feature>
<dbReference type="GO" id="GO:0005634">
    <property type="term" value="C:nucleus"/>
    <property type="evidence" value="ECO:0007669"/>
    <property type="project" value="UniProtKB-ARBA"/>
</dbReference>
<organism evidence="10 11">
    <name type="scientific">Brassicogethes aeneus</name>
    <name type="common">Rape pollen beetle</name>
    <name type="synonym">Meligethes aeneus</name>
    <dbReference type="NCBI Taxonomy" id="1431903"/>
    <lineage>
        <taxon>Eukaryota</taxon>
        <taxon>Metazoa</taxon>
        <taxon>Ecdysozoa</taxon>
        <taxon>Arthropoda</taxon>
        <taxon>Hexapoda</taxon>
        <taxon>Insecta</taxon>
        <taxon>Pterygota</taxon>
        <taxon>Neoptera</taxon>
        <taxon>Endopterygota</taxon>
        <taxon>Coleoptera</taxon>
        <taxon>Polyphaga</taxon>
        <taxon>Cucujiformia</taxon>
        <taxon>Nitidulidae</taxon>
        <taxon>Meligethinae</taxon>
        <taxon>Brassicogethes</taxon>
    </lineage>
</organism>
<dbReference type="GO" id="GO:0031461">
    <property type="term" value="C:cullin-RING ubiquitin ligase complex"/>
    <property type="evidence" value="ECO:0007669"/>
    <property type="project" value="InterPro"/>
</dbReference>
<evidence type="ECO:0000256" key="1">
    <source>
        <dbReference type="ARBA" id="ARBA00004906"/>
    </source>
</evidence>
<dbReference type="PROSITE" id="PS50069">
    <property type="entry name" value="CULLIN_2"/>
    <property type="match status" value="1"/>
</dbReference>
<gene>
    <name evidence="10" type="ORF">MELIAE_LOCUS6632</name>
</gene>
<dbReference type="Gene3D" id="1.10.10.10">
    <property type="entry name" value="Winged helix-like DNA-binding domain superfamily/Winged helix DNA-binding domain"/>
    <property type="match status" value="1"/>
</dbReference>
<dbReference type="Pfam" id="PF10557">
    <property type="entry name" value="Cullin_Nedd8"/>
    <property type="match status" value="1"/>
</dbReference>
<dbReference type="FunFam" id="1.10.10.10:FF:000050">
    <property type="entry name" value="Cullin 4B"/>
    <property type="match status" value="1"/>
</dbReference>
<dbReference type="EMBL" id="OV121135">
    <property type="protein sequence ID" value="CAH0555210.1"/>
    <property type="molecule type" value="Genomic_DNA"/>
</dbReference>
<dbReference type="SMART" id="SM00182">
    <property type="entry name" value="CULLIN"/>
    <property type="match status" value="1"/>
</dbReference>
<evidence type="ECO:0000256" key="3">
    <source>
        <dbReference type="ARBA" id="ARBA00022499"/>
    </source>
</evidence>
<evidence type="ECO:0000313" key="11">
    <source>
        <dbReference type="Proteomes" id="UP001154078"/>
    </source>
</evidence>
<dbReference type="Gene3D" id="1.20.1310.10">
    <property type="entry name" value="Cullin Repeats"/>
    <property type="match status" value="4"/>
</dbReference>
<dbReference type="FunFam" id="1.20.1310.10:FF:000004">
    <property type="entry name" value="Cullin 4B"/>
    <property type="match status" value="1"/>
</dbReference>
<dbReference type="SUPFAM" id="SSF46785">
    <property type="entry name" value="Winged helix' DNA-binding domain"/>
    <property type="match status" value="1"/>
</dbReference>
<dbReference type="PROSITE" id="PS01256">
    <property type="entry name" value="CULLIN_1"/>
    <property type="match status" value="1"/>
</dbReference>
<accession>A0A9P0B559</accession>
<dbReference type="AlphaFoldDB" id="A0A9P0B559"/>
<evidence type="ECO:0000313" key="10">
    <source>
        <dbReference type="EMBL" id="CAH0555210.1"/>
    </source>
</evidence>
<dbReference type="SMART" id="SM00884">
    <property type="entry name" value="Cullin_Nedd8"/>
    <property type="match status" value="1"/>
</dbReference>
<dbReference type="Gene3D" id="3.30.230.130">
    <property type="entry name" value="Cullin, Chain C, Domain 2"/>
    <property type="match status" value="1"/>
</dbReference>
<comment type="pathway">
    <text evidence="1">Protein modification; protein ubiquitination.</text>
</comment>
<dbReference type="SUPFAM" id="SSF75632">
    <property type="entry name" value="Cullin homology domain"/>
    <property type="match status" value="1"/>
</dbReference>
<dbReference type="InterPro" id="IPR016157">
    <property type="entry name" value="Cullin_CS"/>
</dbReference>
<dbReference type="InterPro" id="IPR019559">
    <property type="entry name" value="Cullin_neddylation_domain"/>
</dbReference>
<dbReference type="InterPro" id="IPR045093">
    <property type="entry name" value="Cullin"/>
</dbReference>
<evidence type="ECO:0000256" key="6">
    <source>
        <dbReference type="ARBA" id="ARBA00069613"/>
    </source>
</evidence>
<dbReference type="GO" id="GO:0031625">
    <property type="term" value="F:ubiquitin protein ligase binding"/>
    <property type="evidence" value="ECO:0007669"/>
    <property type="project" value="InterPro"/>
</dbReference>
<keyword evidence="11" id="KW-1185">Reference proteome</keyword>
<dbReference type="Pfam" id="PF26557">
    <property type="entry name" value="Cullin_AB"/>
    <property type="match status" value="1"/>
</dbReference>
<dbReference type="Proteomes" id="UP001154078">
    <property type="component" value="Chromosome 4"/>
</dbReference>
<dbReference type="GO" id="GO:0006511">
    <property type="term" value="P:ubiquitin-dependent protein catabolic process"/>
    <property type="evidence" value="ECO:0007669"/>
    <property type="project" value="InterPro"/>
</dbReference>
<name>A0A9P0B559_BRAAE</name>
<dbReference type="FunFam" id="1.20.1310.10:FF:000001">
    <property type="entry name" value="Cullin 3"/>
    <property type="match status" value="1"/>
</dbReference>
<evidence type="ECO:0000256" key="5">
    <source>
        <dbReference type="ARBA" id="ARBA00022843"/>
    </source>
</evidence>
<reference evidence="10" key="1">
    <citation type="submission" date="2021-12" db="EMBL/GenBank/DDBJ databases">
        <authorList>
            <person name="King R."/>
        </authorList>
    </citation>
    <scope>NUCLEOTIDE SEQUENCE</scope>
</reference>
<evidence type="ECO:0000256" key="7">
    <source>
        <dbReference type="PROSITE-ProRule" id="PRU00330"/>
    </source>
</evidence>
<dbReference type="InterPro" id="IPR016159">
    <property type="entry name" value="Cullin_repeat-like_dom_sf"/>
</dbReference>
<keyword evidence="4" id="KW-0833">Ubl conjugation pathway</keyword>
<dbReference type="PANTHER" id="PTHR11932">
    <property type="entry name" value="CULLIN"/>
    <property type="match status" value="1"/>
</dbReference>
<keyword evidence="3" id="KW-1017">Isopeptide bond</keyword>
<evidence type="ECO:0000256" key="4">
    <source>
        <dbReference type="ARBA" id="ARBA00022786"/>
    </source>
</evidence>
<dbReference type="FunFam" id="1.20.1310.10:FF:000002">
    <property type="entry name" value="cullin-3 isoform X1"/>
    <property type="match status" value="1"/>
</dbReference>
<proteinExistence type="inferred from homology"/>
<protein>
    <recommendedName>
        <fullName evidence="6">Cullin-4</fullName>
    </recommendedName>
</protein>
<keyword evidence="5" id="KW-0832">Ubl conjugation</keyword>
<comment type="similarity">
    <text evidence="2 7 8">Belongs to the cullin family.</text>
</comment>
<dbReference type="InterPro" id="IPR059120">
    <property type="entry name" value="Cullin-like_AB"/>
</dbReference>
<dbReference type="InterPro" id="IPR036390">
    <property type="entry name" value="WH_DNA-bd_sf"/>
</dbReference>
<dbReference type="InterPro" id="IPR036317">
    <property type="entry name" value="Cullin_homology_sf"/>
</dbReference>